<dbReference type="OMA" id="HWLSRQW"/>
<dbReference type="Proteomes" id="UP000007875">
    <property type="component" value="Unassembled WGS sequence"/>
</dbReference>
<evidence type="ECO:0000313" key="11">
    <source>
        <dbReference type="Proteomes" id="UP000007875"/>
    </source>
</evidence>
<dbReference type="GeneTree" id="ENSGT00390000012496"/>
<keyword evidence="2 7" id="KW-1003">Cell membrane</keyword>
<feature type="region of interest" description="Disordered" evidence="8">
    <location>
        <begin position="1"/>
        <end position="45"/>
    </location>
</feature>
<reference evidence="10" key="2">
    <citation type="submission" date="2025-08" db="UniProtKB">
        <authorList>
            <consortium name="Ensembl"/>
        </authorList>
    </citation>
    <scope>IDENTIFICATION</scope>
</reference>
<feature type="transmembrane region" description="Helical" evidence="9">
    <location>
        <begin position="95"/>
        <end position="117"/>
    </location>
</feature>
<evidence type="ECO:0000256" key="3">
    <source>
        <dbReference type="ARBA" id="ARBA00022692"/>
    </source>
</evidence>
<keyword evidence="11" id="KW-1185">Reference proteome</keyword>
<dbReference type="PIRSF" id="PIRSF007991">
    <property type="entry name" value="Strabismus"/>
    <property type="match status" value="1"/>
</dbReference>
<name>H2YB63_CIOSA</name>
<dbReference type="Ensembl" id="ENSCSAVT00000002602.1">
    <property type="protein sequence ID" value="ENSCSAVP00000002561.1"/>
    <property type="gene ID" value="ENSCSAVG00000001510.1"/>
</dbReference>
<accession>H2YB63</accession>
<reference evidence="10" key="3">
    <citation type="submission" date="2025-09" db="UniProtKB">
        <authorList>
            <consortium name="Ensembl"/>
        </authorList>
    </citation>
    <scope>IDENTIFICATION</scope>
</reference>
<evidence type="ECO:0000256" key="4">
    <source>
        <dbReference type="ARBA" id="ARBA00022989"/>
    </source>
</evidence>
<dbReference type="eggNOG" id="KOG3814">
    <property type="taxonomic scope" value="Eukaryota"/>
</dbReference>
<dbReference type="Pfam" id="PF06638">
    <property type="entry name" value="Strabismus"/>
    <property type="match status" value="1"/>
</dbReference>
<feature type="transmembrane region" description="Helical" evidence="9">
    <location>
        <begin position="137"/>
        <end position="156"/>
    </location>
</feature>
<feature type="compositionally biased region" description="Basic residues" evidence="8">
    <location>
        <begin position="1"/>
        <end position="23"/>
    </location>
</feature>
<dbReference type="FunCoup" id="H2YB63">
    <property type="interactions" value="9"/>
</dbReference>
<evidence type="ECO:0000256" key="5">
    <source>
        <dbReference type="ARBA" id="ARBA00023136"/>
    </source>
</evidence>
<sequence>MLTRHGHKRHRSHERSGRRHRNRGEKIVTIRTPPMDGRHDSRTNEGTVSVNIHEDDNWGETNTFISGTTDVTQLSHESLAKLTKDIEASIGFRDCGYIGTIIFALISYVSPIAFVVIPKFLWDNGPPIQCGTSCKGSLISMSFKLLILLVASWAIFFRRQRTSMPRVFMFRSLIMVFLFITLTYWLFYGIWVLEQKEKDFRAIVEFADSMTNCLLFVHYLSLVLLELRHLQTNFVLEVIRTTDGERRFYNVGDLSIQRCSVWVLQKYYCDFPVYNPALMRIPSRSARMKHINNQNFKVYDVDGKSGNDTQGQNRAILAAVARRRDAGHNERYYEEAEYERRIRKRRARLVAATEDAFTHIRKATEHEINSKGNSSNSVMESELAAEAIFPALARSLQKYLRTTRQHQHYQVADIHKHLAFCIKNDMTPKAFLQRYINPGSYLTYDPRHDSSQWDLVSDEPLVNMLQDGTVFRLSQPDYSLIVTVRKSPRIELQEVFVDPDTYRYVLHMQSETSV</sequence>
<evidence type="ECO:0000256" key="1">
    <source>
        <dbReference type="ARBA" id="ARBA00004651"/>
    </source>
</evidence>
<keyword evidence="4 9" id="KW-1133">Transmembrane helix</keyword>
<dbReference type="InterPro" id="IPR009539">
    <property type="entry name" value="VANGL"/>
</dbReference>
<evidence type="ECO:0000256" key="7">
    <source>
        <dbReference type="PIRNR" id="PIRNR007991"/>
    </source>
</evidence>
<evidence type="ECO:0000256" key="9">
    <source>
        <dbReference type="SAM" id="Phobius"/>
    </source>
</evidence>
<dbReference type="PANTHER" id="PTHR20886">
    <property type="entry name" value="VANG-LIKE PROTEIN"/>
    <property type="match status" value="1"/>
</dbReference>
<evidence type="ECO:0000256" key="8">
    <source>
        <dbReference type="SAM" id="MobiDB-lite"/>
    </source>
</evidence>
<dbReference type="STRING" id="51511.ENSCSAVP00000002561"/>
<reference evidence="11" key="1">
    <citation type="submission" date="2003-08" db="EMBL/GenBank/DDBJ databases">
        <authorList>
            <person name="Birren B."/>
            <person name="Nusbaum C."/>
            <person name="Abebe A."/>
            <person name="Abouelleil A."/>
            <person name="Adekoya E."/>
            <person name="Ait-zahra M."/>
            <person name="Allen N."/>
            <person name="Allen T."/>
            <person name="An P."/>
            <person name="Anderson M."/>
            <person name="Anderson S."/>
            <person name="Arachchi H."/>
            <person name="Armbruster J."/>
            <person name="Bachantsang P."/>
            <person name="Baldwin J."/>
            <person name="Barry A."/>
            <person name="Bayul T."/>
            <person name="Blitshsteyn B."/>
            <person name="Bloom T."/>
            <person name="Blye J."/>
            <person name="Boguslavskiy L."/>
            <person name="Borowsky M."/>
            <person name="Boukhgalter B."/>
            <person name="Brunache A."/>
            <person name="Butler J."/>
            <person name="Calixte N."/>
            <person name="Calvo S."/>
            <person name="Camarata J."/>
            <person name="Campo K."/>
            <person name="Chang J."/>
            <person name="Cheshatsang Y."/>
            <person name="Citroen M."/>
            <person name="Collymore A."/>
            <person name="Considine T."/>
            <person name="Cook A."/>
            <person name="Cooke P."/>
            <person name="Corum B."/>
            <person name="Cuomo C."/>
            <person name="David R."/>
            <person name="Dawoe T."/>
            <person name="Degray S."/>
            <person name="Dodge S."/>
            <person name="Dooley K."/>
            <person name="Dorje P."/>
            <person name="Dorjee K."/>
            <person name="Dorris L."/>
            <person name="Duffey N."/>
            <person name="Dupes A."/>
            <person name="Elkins T."/>
            <person name="Engels R."/>
            <person name="Erickson J."/>
            <person name="Farina A."/>
            <person name="Faro S."/>
            <person name="Ferreira P."/>
            <person name="Fischer H."/>
            <person name="Fitzgerald M."/>
            <person name="Foley K."/>
            <person name="Gage D."/>
            <person name="Galagan J."/>
            <person name="Gearin G."/>
            <person name="Gnerre S."/>
            <person name="Gnirke A."/>
            <person name="Goyette A."/>
            <person name="Graham J."/>
            <person name="Grandbois E."/>
            <person name="Gyaltsen K."/>
            <person name="Hafez N."/>
            <person name="Hagopian D."/>
            <person name="Hagos B."/>
            <person name="Hall J."/>
            <person name="Hatcher B."/>
            <person name="Heller A."/>
            <person name="Higgins H."/>
            <person name="Honan T."/>
            <person name="Horn A."/>
            <person name="Houde N."/>
            <person name="Hughes L."/>
            <person name="Hulme W."/>
            <person name="Husby E."/>
            <person name="Iliev I."/>
            <person name="Jaffe D."/>
            <person name="Jones C."/>
            <person name="Kamal M."/>
            <person name="Kamat A."/>
            <person name="Kamvysselis M."/>
            <person name="Karlsson E."/>
            <person name="Kells C."/>
            <person name="Kieu A."/>
            <person name="Kisner P."/>
            <person name="Kodira C."/>
            <person name="Kulbokas E."/>
            <person name="Labutti K."/>
            <person name="Lama D."/>
            <person name="Landers T."/>
            <person name="Leger J."/>
            <person name="Levine S."/>
            <person name="Lewis D."/>
            <person name="Lewis T."/>
            <person name="Lindblad-toh K."/>
            <person name="Liu X."/>
            <person name="Lokyitsang T."/>
            <person name="Lokyitsang Y."/>
            <person name="Lucien O."/>
            <person name="Lui A."/>
            <person name="Ma L.J."/>
            <person name="Mabbitt R."/>
            <person name="Macdonald J."/>
            <person name="Maclean C."/>
            <person name="Major J."/>
            <person name="Manning J."/>
            <person name="Marabella R."/>
            <person name="Maru K."/>
            <person name="Matthews C."/>
            <person name="Mauceli E."/>
            <person name="Mccarthy M."/>
            <person name="Mcdonough S."/>
            <person name="Mcghee T."/>
            <person name="Meldrim J."/>
            <person name="Meneus L."/>
            <person name="Mesirov J."/>
            <person name="Mihalev A."/>
            <person name="Mihova T."/>
            <person name="Mikkelsen T."/>
            <person name="Mlenga V."/>
            <person name="Moru K."/>
            <person name="Mozes J."/>
            <person name="Mulrain L."/>
            <person name="Munson G."/>
            <person name="Naylor J."/>
            <person name="Newes C."/>
            <person name="Nguyen C."/>
            <person name="Nguyen N."/>
            <person name="Nguyen T."/>
            <person name="Nicol R."/>
            <person name="Nielsen C."/>
            <person name="Nizzari M."/>
            <person name="Norbu C."/>
            <person name="Norbu N."/>
            <person name="O'donnell P."/>
            <person name="Okoawo O."/>
            <person name="O'leary S."/>
            <person name="Omotosho B."/>
            <person name="O'neill K."/>
            <person name="Osman S."/>
            <person name="Parker S."/>
            <person name="Perrin D."/>
            <person name="Phunkhang P."/>
            <person name="Piqani B."/>
            <person name="Purcell S."/>
            <person name="Rachupka T."/>
            <person name="Ramasamy U."/>
            <person name="Rameau R."/>
            <person name="Ray V."/>
            <person name="Raymond C."/>
            <person name="Retta R."/>
            <person name="Richardson S."/>
            <person name="Rise C."/>
            <person name="Rodriguez J."/>
            <person name="Rogers J."/>
            <person name="Rogov P."/>
            <person name="Rutman M."/>
            <person name="Schupbach R."/>
            <person name="Seaman C."/>
            <person name="Settipalli S."/>
            <person name="Sharpe T."/>
            <person name="Sheridan J."/>
            <person name="Sherpa N."/>
            <person name="Shi J."/>
            <person name="Smirnov S."/>
            <person name="Smith C."/>
            <person name="Sougnez C."/>
            <person name="Spencer B."/>
            <person name="Stalker J."/>
            <person name="Stange-thomann N."/>
            <person name="Stavropoulos S."/>
            <person name="Stetson K."/>
            <person name="Stone C."/>
            <person name="Stone S."/>
            <person name="Stubbs M."/>
            <person name="Talamas J."/>
            <person name="Tchuinga P."/>
            <person name="Tenzing P."/>
            <person name="Tesfaye S."/>
            <person name="Theodore J."/>
            <person name="Thoulutsang Y."/>
            <person name="Topham K."/>
            <person name="Towey S."/>
            <person name="Tsamla T."/>
            <person name="Tsomo N."/>
            <person name="Vallee D."/>
            <person name="Vassiliev H."/>
            <person name="Venkataraman V."/>
            <person name="Vinson J."/>
            <person name="Vo A."/>
            <person name="Wade C."/>
            <person name="Wang S."/>
            <person name="Wangchuk T."/>
            <person name="Wangdi T."/>
            <person name="Whittaker C."/>
            <person name="Wilkinson J."/>
            <person name="Wu Y."/>
            <person name="Wyman D."/>
            <person name="Yadav S."/>
            <person name="Yang S."/>
            <person name="Yang X."/>
            <person name="Yeager S."/>
            <person name="Yee E."/>
            <person name="Young G."/>
            <person name="Zainoun J."/>
            <person name="Zembeck L."/>
            <person name="Zimmer A."/>
            <person name="Zody M."/>
            <person name="Lander E."/>
        </authorList>
    </citation>
    <scope>NUCLEOTIDE SEQUENCE [LARGE SCALE GENOMIC DNA]</scope>
</reference>
<proteinExistence type="inferred from homology"/>
<keyword evidence="3 9" id="KW-0812">Transmembrane</keyword>
<evidence type="ECO:0000256" key="2">
    <source>
        <dbReference type="ARBA" id="ARBA00022475"/>
    </source>
</evidence>
<evidence type="ECO:0000313" key="10">
    <source>
        <dbReference type="Ensembl" id="ENSCSAVP00000002561.1"/>
    </source>
</evidence>
<evidence type="ECO:0000256" key="6">
    <source>
        <dbReference type="ARBA" id="ARBA00025718"/>
    </source>
</evidence>
<organism evidence="10 11">
    <name type="scientific">Ciona savignyi</name>
    <name type="common">Pacific transparent sea squirt</name>
    <dbReference type="NCBI Taxonomy" id="51511"/>
    <lineage>
        <taxon>Eukaryota</taxon>
        <taxon>Metazoa</taxon>
        <taxon>Chordata</taxon>
        <taxon>Tunicata</taxon>
        <taxon>Ascidiacea</taxon>
        <taxon>Phlebobranchia</taxon>
        <taxon>Cionidae</taxon>
        <taxon>Ciona</taxon>
    </lineage>
</organism>
<feature type="transmembrane region" description="Helical" evidence="9">
    <location>
        <begin position="168"/>
        <end position="191"/>
    </location>
</feature>
<comment type="similarity">
    <text evidence="6 7">Belongs to the Vang family.</text>
</comment>
<dbReference type="InParanoid" id="H2YB63"/>
<protein>
    <recommendedName>
        <fullName evidence="7">Vang-like protein</fullName>
    </recommendedName>
</protein>
<dbReference type="AlphaFoldDB" id="H2YB63"/>
<keyword evidence="5 7" id="KW-0472">Membrane</keyword>
<comment type="subcellular location">
    <subcellularLocation>
        <location evidence="1">Cell membrane</location>
        <topology evidence="1">Multi-pass membrane protein</topology>
    </subcellularLocation>
</comment>
<dbReference type="GO" id="GO:0005886">
    <property type="term" value="C:plasma membrane"/>
    <property type="evidence" value="ECO:0007669"/>
    <property type="project" value="UniProtKB-SubCell"/>
</dbReference>